<evidence type="ECO:0000313" key="4">
    <source>
        <dbReference type="EMBL" id="CAD8980126.1"/>
    </source>
</evidence>
<sequence>MAFDAQWYNMIDQLKSDQTSRNLDDVQLSSHFKRMSFKPAELADEERSAVLLDVGTWAALDNAGMEKQGVGLFFEKQITGAVVIVSMVPGCAADRTGVVRLGDELLAVNQKDIQQWTLILIRNTIQGRPGSFVVLDLKRPETEDQPSFSYRINIMRGSPQFVENSARFGQQGAEKLNLLWDKLRDVERQYFRVHEKNQVEKARFEEACDRKDKAMEIEKRLERDLEALKRNLAHEQRKVQVLENKQKTLQEGLDGGLLEDEAGYFVC</sequence>
<feature type="coiled-coil region" evidence="1">
    <location>
        <begin position="211"/>
        <end position="252"/>
    </location>
</feature>
<dbReference type="SUPFAM" id="SSF50156">
    <property type="entry name" value="PDZ domain-like"/>
    <property type="match status" value="1"/>
</dbReference>
<keyword evidence="1" id="KW-0175">Coiled coil</keyword>
<evidence type="ECO:0000313" key="3">
    <source>
        <dbReference type="EMBL" id="CAD8745619.1"/>
    </source>
</evidence>
<dbReference type="SMART" id="SM00228">
    <property type="entry name" value="PDZ"/>
    <property type="match status" value="1"/>
</dbReference>
<proteinExistence type="predicted"/>
<dbReference type="InterPro" id="IPR001478">
    <property type="entry name" value="PDZ"/>
</dbReference>
<organism evidence="3">
    <name type="scientific">Hemiselmis andersenii</name>
    <name type="common">Cryptophyte alga</name>
    <dbReference type="NCBI Taxonomy" id="464988"/>
    <lineage>
        <taxon>Eukaryota</taxon>
        <taxon>Cryptophyceae</taxon>
        <taxon>Cryptomonadales</taxon>
        <taxon>Hemiselmidaceae</taxon>
        <taxon>Hemiselmis</taxon>
    </lineage>
</organism>
<evidence type="ECO:0000256" key="1">
    <source>
        <dbReference type="SAM" id="Coils"/>
    </source>
</evidence>
<gene>
    <name evidence="4" type="ORF">HAND00432_LOCUS31136</name>
    <name evidence="3" type="ORF">HAND1043_LOCUS12114</name>
</gene>
<dbReference type="PROSITE" id="PS50106">
    <property type="entry name" value="PDZ"/>
    <property type="match status" value="1"/>
</dbReference>
<dbReference type="EMBL" id="HBFK01019519">
    <property type="protein sequence ID" value="CAD8745619.1"/>
    <property type="molecule type" value="Transcribed_RNA"/>
</dbReference>
<evidence type="ECO:0000259" key="2">
    <source>
        <dbReference type="PROSITE" id="PS50106"/>
    </source>
</evidence>
<dbReference type="AlphaFoldDB" id="A0A6T8L2G3"/>
<dbReference type="Pfam" id="PF00595">
    <property type="entry name" value="PDZ"/>
    <property type="match status" value="1"/>
</dbReference>
<protein>
    <recommendedName>
        <fullName evidence="2">PDZ domain-containing protein</fullName>
    </recommendedName>
</protein>
<dbReference type="InterPro" id="IPR036034">
    <property type="entry name" value="PDZ_sf"/>
</dbReference>
<dbReference type="Gene3D" id="2.30.42.10">
    <property type="match status" value="1"/>
</dbReference>
<name>A0A6T8L2G3_HEMAN</name>
<dbReference type="EMBL" id="HBFX01051660">
    <property type="protein sequence ID" value="CAD8980126.1"/>
    <property type="molecule type" value="Transcribed_RNA"/>
</dbReference>
<reference evidence="3" key="1">
    <citation type="submission" date="2021-01" db="EMBL/GenBank/DDBJ databases">
        <authorList>
            <person name="Corre E."/>
            <person name="Pelletier E."/>
            <person name="Niang G."/>
            <person name="Scheremetjew M."/>
            <person name="Finn R."/>
            <person name="Kale V."/>
            <person name="Holt S."/>
            <person name="Cochrane G."/>
            <person name="Meng A."/>
            <person name="Brown T."/>
            <person name="Cohen L."/>
        </authorList>
    </citation>
    <scope>NUCLEOTIDE SEQUENCE</scope>
    <source>
        <strain evidence="3">CCMP441</strain>
        <strain evidence="4">CCMP644</strain>
    </source>
</reference>
<feature type="domain" description="PDZ" evidence="2">
    <location>
        <begin position="62"/>
        <end position="114"/>
    </location>
</feature>
<accession>A0A6T8L2G3</accession>